<name>A0A5K7YD61_9BACT</name>
<organism evidence="2 3">
    <name type="scientific">Desulfosarcina alkanivorans</name>
    <dbReference type="NCBI Taxonomy" id="571177"/>
    <lineage>
        <taxon>Bacteria</taxon>
        <taxon>Pseudomonadati</taxon>
        <taxon>Thermodesulfobacteriota</taxon>
        <taxon>Desulfobacteria</taxon>
        <taxon>Desulfobacterales</taxon>
        <taxon>Desulfosarcinaceae</taxon>
        <taxon>Desulfosarcina</taxon>
    </lineage>
</organism>
<evidence type="ECO:0000256" key="1">
    <source>
        <dbReference type="SAM" id="MobiDB-lite"/>
    </source>
</evidence>
<dbReference type="Pfam" id="PF10116">
    <property type="entry name" value="Host_attach"/>
    <property type="match status" value="1"/>
</dbReference>
<reference evidence="2 3" key="1">
    <citation type="submission" date="2019-11" db="EMBL/GenBank/DDBJ databases">
        <title>Comparative genomics of hydrocarbon-degrading Desulfosarcina strains.</title>
        <authorList>
            <person name="Watanabe M."/>
            <person name="Kojima H."/>
            <person name="Fukui M."/>
        </authorList>
    </citation>
    <scope>NUCLEOTIDE SEQUENCE [LARGE SCALE GENOMIC DNA]</scope>
    <source>
        <strain evidence="2 3">PL12</strain>
    </source>
</reference>
<dbReference type="InterPro" id="IPR019291">
    <property type="entry name" value="Host_attachment_protein"/>
</dbReference>
<feature type="region of interest" description="Disordered" evidence="1">
    <location>
        <begin position="52"/>
        <end position="74"/>
    </location>
</feature>
<keyword evidence="3" id="KW-1185">Reference proteome</keyword>
<proteinExistence type="predicted"/>
<evidence type="ECO:0000313" key="2">
    <source>
        <dbReference type="EMBL" id="BBO66896.1"/>
    </source>
</evidence>
<dbReference type="OrthoDB" id="329419at2"/>
<accession>A0A5K7YD61</accession>
<dbReference type="Proteomes" id="UP000427906">
    <property type="component" value="Chromosome"/>
</dbReference>
<gene>
    <name evidence="2" type="ORF">DSCA_08260</name>
</gene>
<dbReference type="AlphaFoldDB" id="A0A5K7YD61"/>
<sequence length="162" mass="18364">MSDNLIVVVNRASARFFTLEPAKFPKIESGPRLKPHAELVNADIQSARDNFADSKTGRGAAPQGGGVHGYDDKRDQHLDELRRRFATRVLKRIHKQRKSEGAGTVILAASVRMRRFLYPELDDQARHGFRLHKLSKNMINFTPQKIHAHLAGENLIPRQQKP</sequence>
<protein>
    <recommendedName>
        <fullName evidence="4">Host attachment protein</fullName>
    </recommendedName>
</protein>
<dbReference type="RefSeq" id="WP_155315216.1">
    <property type="nucleotide sequence ID" value="NZ_AP021874.1"/>
</dbReference>
<dbReference type="KEGG" id="dalk:DSCA_08260"/>
<evidence type="ECO:0000313" key="3">
    <source>
        <dbReference type="Proteomes" id="UP000427906"/>
    </source>
</evidence>
<evidence type="ECO:0008006" key="4">
    <source>
        <dbReference type="Google" id="ProtNLM"/>
    </source>
</evidence>
<dbReference type="EMBL" id="AP021874">
    <property type="protein sequence ID" value="BBO66896.1"/>
    <property type="molecule type" value="Genomic_DNA"/>
</dbReference>